<dbReference type="InterPro" id="IPR016032">
    <property type="entry name" value="Sig_transdc_resp-reg_C-effctor"/>
</dbReference>
<dbReference type="GO" id="GO:0006355">
    <property type="term" value="P:regulation of DNA-templated transcription"/>
    <property type="evidence" value="ECO:0007669"/>
    <property type="project" value="InterPro"/>
</dbReference>
<feature type="compositionally biased region" description="Low complexity" evidence="3">
    <location>
        <begin position="1"/>
        <end position="11"/>
    </location>
</feature>
<dbReference type="EMBL" id="FQVN01000008">
    <property type="protein sequence ID" value="SHG36839.1"/>
    <property type="molecule type" value="Genomic_DNA"/>
</dbReference>
<gene>
    <name evidence="5" type="ORF">SAMN05444320_108177</name>
</gene>
<dbReference type="Pfam" id="PF00486">
    <property type="entry name" value="Trans_reg_C"/>
    <property type="match status" value="1"/>
</dbReference>
<keyword evidence="1 2" id="KW-0238">DNA-binding</keyword>
<dbReference type="InterPro" id="IPR036108">
    <property type="entry name" value="4pyrrol_syn_uPrphyn_synt_sf"/>
</dbReference>
<evidence type="ECO:0000313" key="5">
    <source>
        <dbReference type="EMBL" id="SHG36839.1"/>
    </source>
</evidence>
<reference evidence="5 6" key="1">
    <citation type="submission" date="2016-11" db="EMBL/GenBank/DDBJ databases">
        <authorList>
            <person name="Jaros S."/>
            <person name="Januszkiewicz K."/>
            <person name="Wedrychowicz H."/>
        </authorList>
    </citation>
    <scope>NUCLEOTIDE SEQUENCE [LARGE SCALE GENOMIC DNA]</scope>
    <source>
        <strain evidence="5 6">DSM 44523</strain>
    </source>
</reference>
<evidence type="ECO:0000313" key="6">
    <source>
        <dbReference type="Proteomes" id="UP000184501"/>
    </source>
</evidence>
<feature type="DNA-binding region" description="OmpR/PhoB-type" evidence="2">
    <location>
        <begin position="287"/>
        <end position="385"/>
    </location>
</feature>
<dbReference type="Gene3D" id="1.10.10.10">
    <property type="entry name" value="Winged helix-like DNA-binding domain superfamily/Winged helix DNA-binding domain"/>
    <property type="match status" value="1"/>
</dbReference>
<dbReference type="SUPFAM" id="SSF46894">
    <property type="entry name" value="C-terminal effector domain of the bipartite response regulators"/>
    <property type="match status" value="1"/>
</dbReference>
<dbReference type="InterPro" id="IPR039793">
    <property type="entry name" value="UROS/Hem4"/>
</dbReference>
<dbReference type="PANTHER" id="PTHR40082">
    <property type="entry name" value="BLR5956 PROTEIN"/>
    <property type="match status" value="1"/>
</dbReference>
<dbReference type="PANTHER" id="PTHR40082:SF1">
    <property type="entry name" value="BLR5956 PROTEIN"/>
    <property type="match status" value="1"/>
</dbReference>
<evidence type="ECO:0000256" key="1">
    <source>
        <dbReference type="ARBA" id="ARBA00023125"/>
    </source>
</evidence>
<keyword evidence="6" id="KW-1185">Reference proteome</keyword>
<dbReference type="PROSITE" id="PS51755">
    <property type="entry name" value="OMPR_PHOB"/>
    <property type="match status" value="1"/>
</dbReference>
<evidence type="ECO:0000256" key="2">
    <source>
        <dbReference type="PROSITE-ProRule" id="PRU01091"/>
    </source>
</evidence>
<feature type="domain" description="OmpR/PhoB-type" evidence="4">
    <location>
        <begin position="287"/>
        <end position="385"/>
    </location>
</feature>
<dbReference type="GO" id="GO:0000160">
    <property type="term" value="P:phosphorelay signal transduction system"/>
    <property type="evidence" value="ECO:0007669"/>
    <property type="project" value="InterPro"/>
</dbReference>
<feature type="region of interest" description="Disordered" evidence="3">
    <location>
        <begin position="1"/>
        <end position="20"/>
    </location>
</feature>
<dbReference type="SMART" id="SM00862">
    <property type="entry name" value="Trans_reg_C"/>
    <property type="match status" value="1"/>
</dbReference>
<dbReference type="STRING" id="2017.SAMN05444320_108177"/>
<dbReference type="CDD" id="cd06578">
    <property type="entry name" value="HemD"/>
    <property type="match status" value="1"/>
</dbReference>
<dbReference type="GO" id="GO:0003677">
    <property type="term" value="F:DNA binding"/>
    <property type="evidence" value="ECO:0007669"/>
    <property type="project" value="UniProtKB-UniRule"/>
</dbReference>
<dbReference type="GO" id="GO:0006780">
    <property type="term" value="P:uroporphyrinogen III biosynthetic process"/>
    <property type="evidence" value="ECO:0007669"/>
    <property type="project" value="InterPro"/>
</dbReference>
<sequence length="402" mass="42271">MTAPPHTAGVTPGPPPGPPPLAGYTVGVTASRRADELSALLERRGATVLHAPAIRIVPLADDAELLAATRRVLSEPVDAVVVSTGIGFRGWAEAAEGWGMGSALLRRLASADVLARGPKARGAVRAAGLVETWSPDSESCAEVLRHLLDQGVAGRRIVVQQHGEPLTDFVGPLRAAGATVVEVPVYRWIAPEDTAPLDRLIDAVLVGQIDAVTFTSAPAAANLLRRAERTGRGDRLRVAMRANVVAACVGAITAEPLERAGVPTVRPERARIGALARQVVEVLPARAVRLRVAGRDFELRGHAVLLDGELRAVAPAPMSVLRVLAARPGHVVPRAELVAALRDNSGRDAVADEHAVETAVGRLRSALGDPRLVRTVVKRGYRLAVETGGARGWSGPPRGHER</sequence>
<dbReference type="GO" id="GO:0004852">
    <property type="term" value="F:uroporphyrinogen-III synthase activity"/>
    <property type="evidence" value="ECO:0007669"/>
    <property type="project" value="InterPro"/>
</dbReference>
<accession>A0A1M5J969</accession>
<dbReference type="CDD" id="cd00383">
    <property type="entry name" value="trans_reg_C"/>
    <property type="match status" value="1"/>
</dbReference>
<dbReference type="InterPro" id="IPR003754">
    <property type="entry name" value="4pyrrol_synth_uPrphyn_synth"/>
</dbReference>
<evidence type="ECO:0000256" key="3">
    <source>
        <dbReference type="SAM" id="MobiDB-lite"/>
    </source>
</evidence>
<dbReference type="Gene3D" id="3.40.50.10090">
    <property type="match status" value="2"/>
</dbReference>
<dbReference type="RefSeq" id="WP_234995885.1">
    <property type="nucleotide sequence ID" value="NZ_FQVN01000008.1"/>
</dbReference>
<name>A0A1M5J969_STRHI</name>
<dbReference type="Proteomes" id="UP000184501">
    <property type="component" value="Unassembled WGS sequence"/>
</dbReference>
<proteinExistence type="predicted"/>
<organism evidence="5 6">
    <name type="scientific">Streptoalloteichus hindustanus</name>
    <dbReference type="NCBI Taxonomy" id="2017"/>
    <lineage>
        <taxon>Bacteria</taxon>
        <taxon>Bacillati</taxon>
        <taxon>Actinomycetota</taxon>
        <taxon>Actinomycetes</taxon>
        <taxon>Pseudonocardiales</taxon>
        <taxon>Pseudonocardiaceae</taxon>
        <taxon>Streptoalloteichus</taxon>
    </lineage>
</organism>
<dbReference type="AlphaFoldDB" id="A0A1M5J969"/>
<dbReference type="Pfam" id="PF02602">
    <property type="entry name" value="HEM4"/>
    <property type="match status" value="1"/>
</dbReference>
<dbReference type="InterPro" id="IPR036388">
    <property type="entry name" value="WH-like_DNA-bd_sf"/>
</dbReference>
<dbReference type="SUPFAM" id="SSF69618">
    <property type="entry name" value="HemD-like"/>
    <property type="match status" value="1"/>
</dbReference>
<evidence type="ECO:0000259" key="4">
    <source>
        <dbReference type="PROSITE" id="PS51755"/>
    </source>
</evidence>
<dbReference type="NCBIfam" id="NF005568">
    <property type="entry name" value="PRK07239.1"/>
    <property type="match status" value="1"/>
</dbReference>
<protein>
    <submittedName>
        <fullName evidence="5">Uroporphyrinogen-III synthase</fullName>
    </submittedName>
</protein>
<dbReference type="InterPro" id="IPR001867">
    <property type="entry name" value="OmpR/PhoB-type_DNA-bd"/>
</dbReference>